<dbReference type="GO" id="GO:0016020">
    <property type="term" value="C:membrane"/>
    <property type="evidence" value="ECO:0007669"/>
    <property type="project" value="UniProtKB-SubCell"/>
</dbReference>
<feature type="region of interest" description="Disordered" evidence="5">
    <location>
        <begin position="119"/>
        <end position="163"/>
    </location>
</feature>
<reference evidence="7" key="2">
    <citation type="journal article" date="2023" name="IMA Fungus">
        <title>Comparative genomic study of the Penicillium genus elucidates a diverse pangenome and 15 lateral gene transfer events.</title>
        <authorList>
            <person name="Petersen C."/>
            <person name="Sorensen T."/>
            <person name="Nielsen M.R."/>
            <person name="Sondergaard T.E."/>
            <person name="Sorensen J.L."/>
            <person name="Fitzpatrick D.A."/>
            <person name="Frisvad J.C."/>
            <person name="Nielsen K.L."/>
        </authorList>
    </citation>
    <scope>NUCLEOTIDE SEQUENCE</scope>
    <source>
        <strain evidence="7">IBT 30069</strain>
    </source>
</reference>
<evidence type="ECO:0000256" key="6">
    <source>
        <dbReference type="SAM" id="Phobius"/>
    </source>
</evidence>
<sequence length="205" mass="20896">MAEYSDNIGYSMRSNGSCASTQKDCGPTWSPYHACCPLGTKCPGNQDNVICCESDADCSNYFKDSPRCADSTANLYHANGYFCCAAGLAAFELPNGRVGCTDDIGDLGRSTSLLGITSTGSASMSSTPIPSTTSSLLSSITSTSAQTTSTSTDPTGSDSGGNSTNTGAIAGGVVGGVAGVALLAALLWFFLRRGNRQRLADGSDT</sequence>
<evidence type="ECO:0000256" key="2">
    <source>
        <dbReference type="ARBA" id="ARBA00022692"/>
    </source>
</evidence>
<evidence type="ECO:0000313" key="8">
    <source>
        <dbReference type="Proteomes" id="UP001149165"/>
    </source>
</evidence>
<proteinExistence type="predicted"/>
<keyword evidence="8" id="KW-1185">Reference proteome</keyword>
<evidence type="ECO:0000313" key="7">
    <source>
        <dbReference type="EMBL" id="KAJ5097683.1"/>
    </source>
</evidence>
<evidence type="ECO:0000256" key="5">
    <source>
        <dbReference type="SAM" id="MobiDB-lite"/>
    </source>
</evidence>
<accession>A0A9W9FCG8</accession>
<dbReference type="AlphaFoldDB" id="A0A9W9FCG8"/>
<dbReference type="GO" id="GO:0071944">
    <property type="term" value="C:cell periphery"/>
    <property type="evidence" value="ECO:0007669"/>
    <property type="project" value="UniProtKB-ARBA"/>
</dbReference>
<reference evidence="7" key="1">
    <citation type="submission" date="2022-11" db="EMBL/GenBank/DDBJ databases">
        <authorList>
            <person name="Petersen C."/>
        </authorList>
    </citation>
    <scope>NUCLEOTIDE SEQUENCE</scope>
    <source>
        <strain evidence="7">IBT 30069</strain>
    </source>
</reference>
<protein>
    <submittedName>
        <fullName evidence="7">Uncharacterized protein</fullName>
    </submittedName>
</protein>
<feature type="transmembrane region" description="Helical" evidence="6">
    <location>
        <begin position="168"/>
        <end position="191"/>
    </location>
</feature>
<keyword evidence="2 6" id="KW-0812">Transmembrane</keyword>
<dbReference type="Proteomes" id="UP001149165">
    <property type="component" value="Unassembled WGS sequence"/>
</dbReference>
<name>A0A9W9FCG8_9EURO</name>
<dbReference type="PANTHER" id="PTHR15549">
    <property type="entry name" value="PAIRED IMMUNOGLOBULIN-LIKE TYPE 2 RECEPTOR"/>
    <property type="match status" value="1"/>
</dbReference>
<evidence type="ECO:0000256" key="3">
    <source>
        <dbReference type="ARBA" id="ARBA00022989"/>
    </source>
</evidence>
<dbReference type="OrthoDB" id="4779287at2759"/>
<organism evidence="7 8">
    <name type="scientific">Penicillium angulare</name>
    <dbReference type="NCBI Taxonomy" id="116970"/>
    <lineage>
        <taxon>Eukaryota</taxon>
        <taxon>Fungi</taxon>
        <taxon>Dikarya</taxon>
        <taxon>Ascomycota</taxon>
        <taxon>Pezizomycotina</taxon>
        <taxon>Eurotiomycetes</taxon>
        <taxon>Eurotiomycetidae</taxon>
        <taxon>Eurotiales</taxon>
        <taxon>Aspergillaceae</taxon>
        <taxon>Penicillium</taxon>
    </lineage>
</organism>
<dbReference type="PANTHER" id="PTHR15549:SF26">
    <property type="entry name" value="AXIAL BUDDING PATTERN PROTEIN 2-RELATED"/>
    <property type="match status" value="1"/>
</dbReference>
<dbReference type="EMBL" id="JAPQKH010000005">
    <property type="protein sequence ID" value="KAJ5097683.1"/>
    <property type="molecule type" value="Genomic_DNA"/>
</dbReference>
<comment type="subcellular location">
    <subcellularLocation>
        <location evidence="1">Membrane</location>
        <topology evidence="1">Single-pass membrane protein</topology>
    </subcellularLocation>
</comment>
<dbReference type="InterPro" id="IPR051694">
    <property type="entry name" value="Immunoregulatory_rcpt-like"/>
</dbReference>
<evidence type="ECO:0000256" key="1">
    <source>
        <dbReference type="ARBA" id="ARBA00004167"/>
    </source>
</evidence>
<keyword evidence="4 6" id="KW-0472">Membrane</keyword>
<evidence type="ECO:0000256" key="4">
    <source>
        <dbReference type="ARBA" id="ARBA00023136"/>
    </source>
</evidence>
<gene>
    <name evidence="7" type="ORF">N7456_008404</name>
</gene>
<comment type="caution">
    <text evidence="7">The sequence shown here is derived from an EMBL/GenBank/DDBJ whole genome shotgun (WGS) entry which is preliminary data.</text>
</comment>
<keyword evidence="3 6" id="KW-1133">Transmembrane helix</keyword>